<evidence type="ECO:0000259" key="1">
    <source>
        <dbReference type="Pfam" id="PF00561"/>
    </source>
</evidence>
<dbReference type="InterPro" id="IPR050266">
    <property type="entry name" value="AB_hydrolase_sf"/>
</dbReference>
<gene>
    <name evidence="2" type="ORF">DB891_08730</name>
</gene>
<dbReference type="Gene3D" id="3.40.50.1820">
    <property type="entry name" value="alpha/beta hydrolase"/>
    <property type="match status" value="1"/>
</dbReference>
<sequence length="278" mass="31813">MKTNLILIILFTLFISKSVYSQTSFKVEIKGKGDPVLLLPGFGCTGEVWNETVAELSKTYECHIFTFAGFGNVPPIESHWLSTIKEEIIYYVKIKKLKKATLIGHSLGGTLSYWLASTEIDLFKKVIAVDALPATAALMIPNYKGDIIPYDNPQSKMMLTMEQNAFNEMNSKSIPYMCLNEEKQKIINDWMKIADRKTYVNGYIDMLNLDLRKEIAKIKIPVVILAATYPDINTVQKTYKAQFENLTSVKIYYANKSAHFVMFDQPEWFIEKVKLEMQ</sequence>
<dbReference type="PANTHER" id="PTHR43798">
    <property type="entry name" value="MONOACYLGLYCEROL LIPASE"/>
    <property type="match status" value="1"/>
</dbReference>
<dbReference type="RefSeq" id="WP_116762599.1">
    <property type="nucleotide sequence ID" value="NZ_QCZH01000007.1"/>
</dbReference>
<comment type="caution">
    <text evidence="2">The sequence shown here is derived from an EMBL/GenBank/DDBJ whole genome shotgun (WGS) entry which is preliminary data.</text>
</comment>
<reference evidence="2 3" key="1">
    <citation type="submission" date="2018-04" db="EMBL/GenBank/DDBJ databases">
        <title>Flavobacterium sp. nov., isolated from glacier ice.</title>
        <authorList>
            <person name="Liu Q."/>
            <person name="Xin Y.-H."/>
        </authorList>
    </citation>
    <scope>NUCLEOTIDE SEQUENCE [LARGE SCALE GENOMIC DNA]</scope>
    <source>
        <strain evidence="2 3">LB2P30</strain>
    </source>
</reference>
<dbReference type="OrthoDB" id="7172093at2"/>
<dbReference type="InterPro" id="IPR000073">
    <property type="entry name" value="AB_hydrolase_1"/>
</dbReference>
<keyword evidence="3" id="KW-1185">Reference proteome</keyword>
<feature type="domain" description="AB hydrolase-1" evidence="1">
    <location>
        <begin position="35"/>
        <end position="136"/>
    </location>
</feature>
<dbReference type="Proteomes" id="UP000245618">
    <property type="component" value="Unassembled WGS sequence"/>
</dbReference>
<dbReference type="InterPro" id="IPR029058">
    <property type="entry name" value="AB_hydrolase_fold"/>
</dbReference>
<dbReference type="EMBL" id="QCZH01000007">
    <property type="protein sequence ID" value="PWA09360.1"/>
    <property type="molecule type" value="Genomic_DNA"/>
</dbReference>
<dbReference type="GO" id="GO:0016787">
    <property type="term" value="F:hydrolase activity"/>
    <property type="evidence" value="ECO:0007669"/>
    <property type="project" value="UniProtKB-KW"/>
</dbReference>
<evidence type="ECO:0000313" key="2">
    <source>
        <dbReference type="EMBL" id="PWA09360.1"/>
    </source>
</evidence>
<proteinExistence type="predicted"/>
<accession>A0A2U1JVW8</accession>
<organism evidence="2 3">
    <name type="scientific">Flavobacterium laiguense</name>
    <dbReference type="NCBI Taxonomy" id="2169409"/>
    <lineage>
        <taxon>Bacteria</taxon>
        <taxon>Pseudomonadati</taxon>
        <taxon>Bacteroidota</taxon>
        <taxon>Flavobacteriia</taxon>
        <taxon>Flavobacteriales</taxon>
        <taxon>Flavobacteriaceae</taxon>
        <taxon>Flavobacterium</taxon>
    </lineage>
</organism>
<keyword evidence="2" id="KW-0378">Hydrolase</keyword>
<name>A0A2U1JVW8_9FLAO</name>
<dbReference type="SUPFAM" id="SSF53474">
    <property type="entry name" value="alpha/beta-Hydrolases"/>
    <property type="match status" value="1"/>
</dbReference>
<dbReference type="AlphaFoldDB" id="A0A2U1JVW8"/>
<dbReference type="Pfam" id="PF00561">
    <property type="entry name" value="Abhydrolase_1"/>
    <property type="match status" value="1"/>
</dbReference>
<protein>
    <submittedName>
        <fullName evidence="2">Alpha/beta hydrolase</fullName>
    </submittedName>
</protein>
<evidence type="ECO:0000313" key="3">
    <source>
        <dbReference type="Proteomes" id="UP000245618"/>
    </source>
</evidence>